<comment type="subcellular location">
    <subcellularLocation>
        <location evidence="1">Nucleus</location>
    </subcellularLocation>
</comment>
<organism evidence="5 6">
    <name type="scientific">Eumeta variegata</name>
    <name type="common">Bagworm moth</name>
    <name type="synonym">Eumeta japonica</name>
    <dbReference type="NCBI Taxonomy" id="151549"/>
    <lineage>
        <taxon>Eukaryota</taxon>
        <taxon>Metazoa</taxon>
        <taxon>Ecdysozoa</taxon>
        <taxon>Arthropoda</taxon>
        <taxon>Hexapoda</taxon>
        <taxon>Insecta</taxon>
        <taxon>Pterygota</taxon>
        <taxon>Neoptera</taxon>
        <taxon>Endopterygota</taxon>
        <taxon>Lepidoptera</taxon>
        <taxon>Glossata</taxon>
        <taxon>Ditrysia</taxon>
        <taxon>Tineoidea</taxon>
        <taxon>Psychidae</taxon>
        <taxon>Oiketicinae</taxon>
        <taxon>Eumeta</taxon>
    </lineage>
</organism>
<sequence>MAVEGVPACGGEGNAFIHDSSGDEQVYMSHISDNFFHTKYKIDPNDLYTFHDSDVIAGEITVSHTDDSPLNFVDPNEVKTETCPQPEIDIIGKLVNGEVKQDVKDNIVPNGHYPLDFQSNEIKEKLNVLDSKLQDEGKIQNCNNEQSAKATFVSDSEIDVQNFKGHSVINQDLAAIPVTNTNNSISSVNVNNANQKLVSKTASETFLDVYKREQIGFVESNQVIKPETTITTSKPLTATPRKNALGKISTPTKGKRGRGPAVHEALQRIPTQRRAQVVQNQVWHAPGNELFDCGPLTEHPPHPFTRLDSSSDDDEQMPNFSSWMSSGEEGHVEARGTRLANRRAALRRQVAQAAAALKLLPSNRKHRALAHLIRRQSSASGRIPTRSVVRLLAARGMPALLSAHDRRQLREAGWSGGESGNYYLERRMLSGSSSSTLTTCIINKLAQKHRLFFFKTSGMNSRAETQRRDNLRVLSDPSDFSSQVSRRSGLRSSSFPVSQINSFITIVLTRTDRHFLFYFTRPRVSEVFPMRLQASLSDVCPHILPTPCEEAPLPCTRYCLAHVTHAPEQRLYVACAAVFAGGSRCKQPLLPLHDQTPLCTEHAWKRDNYDKISRECKPKKVVRKRVFPATPRRAKRRGRPPPRRPPPAAPDAAPHTQALSEVHASNSSAYESSEEATAGALSENEFIVSAAAELAEGADRLEVSVVEQVPHDDILDPAVLNQIPDEAFTEFFNQTEGTPAFAESEELERALEAVLDGRALDSLTDCVFQHQPRNKVQVPPAVGVEMSTGAPS</sequence>
<dbReference type="PANTHER" id="PTHR16198:SF2">
    <property type="entry name" value="INO80 COMPLEX SUBUNIT D"/>
    <property type="match status" value="1"/>
</dbReference>
<dbReference type="OrthoDB" id="10038011at2759"/>
<dbReference type="Pfam" id="PF13891">
    <property type="entry name" value="zf-C3HC3H_KANSL2"/>
    <property type="match status" value="1"/>
</dbReference>
<evidence type="ECO:0000256" key="3">
    <source>
        <dbReference type="SAM" id="MobiDB-lite"/>
    </source>
</evidence>
<comment type="caution">
    <text evidence="5">The sequence shown here is derived from an EMBL/GenBank/DDBJ whole genome shotgun (WGS) entry which is preliminary data.</text>
</comment>
<evidence type="ECO:0000313" key="5">
    <source>
        <dbReference type="EMBL" id="GBP04114.1"/>
    </source>
</evidence>
<dbReference type="EMBL" id="BGZK01000012">
    <property type="protein sequence ID" value="GBP04114.1"/>
    <property type="molecule type" value="Genomic_DNA"/>
</dbReference>
<keyword evidence="6" id="KW-1185">Reference proteome</keyword>
<dbReference type="InterPro" id="IPR025927">
    <property type="entry name" value="Znf_KANL2-like"/>
</dbReference>
<dbReference type="Proteomes" id="UP000299102">
    <property type="component" value="Unassembled WGS sequence"/>
</dbReference>
<evidence type="ECO:0000256" key="1">
    <source>
        <dbReference type="ARBA" id="ARBA00004123"/>
    </source>
</evidence>
<proteinExistence type="predicted"/>
<feature type="region of interest" description="Disordered" evidence="3">
    <location>
        <begin position="627"/>
        <end position="676"/>
    </location>
</feature>
<keyword evidence="2" id="KW-0539">Nucleus</keyword>
<feature type="domain" description="KANL2-like probable zinc-finger" evidence="4">
    <location>
        <begin position="546"/>
        <end position="603"/>
    </location>
</feature>
<reference evidence="5 6" key="1">
    <citation type="journal article" date="2019" name="Commun. Biol.">
        <title>The bagworm genome reveals a unique fibroin gene that provides high tensile strength.</title>
        <authorList>
            <person name="Kono N."/>
            <person name="Nakamura H."/>
            <person name="Ohtoshi R."/>
            <person name="Tomita M."/>
            <person name="Numata K."/>
            <person name="Arakawa K."/>
        </authorList>
    </citation>
    <scope>NUCLEOTIDE SEQUENCE [LARGE SCALE GENOMIC DNA]</scope>
</reference>
<protein>
    <submittedName>
        <fullName evidence="5">INO80 complex subunit D-B</fullName>
    </submittedName>
</protein>
<dbReference type="AlphaFoldDB" id="A0A4C1SQ69"/>
<dbReference type="STRING" id="151549.A0A4C1SQ69"/>
<feature type="region of interest" description="Disordered" evidence="3">
    <location>
        <begin position="241"/>
        <end position="260"/>
    </location>
</feature>
<accession>A0A4C1SQ69</accession>
<dbReference type="PANTHER" id="PTHR16198">
    <property type="match status" value="1"/>
</dbReference>
<evidence type="ECO:0000259" key="4">
    <source>
        <dbReference type="Pfam" id="PF13891"/>
    </source>
</evidence>
<name>A0A4C1SQ69_EUMVA</name>
<feature type="compositionally biased region" description="Low complexity" evidence="3">
    <location>
        <begin position="664"/>
        <end position="676"/>
    </location>
</feature>
<feature type="compositionally biased region" description="Basic residues" evidence="3">
    <location>
        <begin position="627"/>
        <end position="642"/>
    </location>
</feature>
<dbReference type="GO" id="GO:0005634">
    <property type="term" value="C:nucleus"/>
    <property type="evidence" value="ECO:0007669"/>
    <property type="project" value="UniProtKB-SubCell"/>
</dbReference>
<gene>
    <name evidence="5" type="primary">ino80db</name>
    <name evidence="5" type="ORF">EVAR_74848_1</name>
</gene>
<evidence type="ECO:0000256" key="2">
    <source>
        <dbReference type="ARBA" id="ARBA00023242"/>
    </source>
</evidence>
<evidence type="ECO:0000313" key="6">
    <source>
        <dbReference type="Proteomes" id="UP000299102"/>
    </source>
</evidence>